<evidence type="ECO:0000256" key="3">
    <source>
        <dbReference type="ARBA" id="ARBA00022588"/>
    </source>
</evidence>
<dbReference type="AlphaFoldDB" id="A0A8J7NV33"/>
<feature type="domain" description="FIIND" evidence="5">
    <location>
        <begin position="34"/>
        <end position="311"/>
    </location>
</feature>
<dbReference type="InterPro" id="IPR025307">
    <property type="entry name" value="FIIND_dom"/>
</dbReference>
<dbReference type="InterPro" id="IPR051249">
    <property type="entry name" value="NLRP_Inflammasome"/>
</dbReference>
<dbReference type="GO" id="GO:0005829">
    <property type="term" value="C:cytosol"/>
    <property type="evidence" value="ECO:0007669"/>
    <property type="project" value="UniProtKB-SubCell"/>
</dbReference>
<organism evidence="6 7">
    <name type="scientific">Atractosteus spatula</name>
    <name type="common">Alligator gar</name>
    <name type="synonym">Lepisosteus spatula</name>
    <dbReference type="NCBI Taxonomy" id="7917"/>
    <lineage>
        <taxon>Eukaryota</taxon>
        <taxon>Metazoa</taxon>
        <taxon>Chordata</taxon>
        <taxon>Craniata</taxon>
        <taxon>Vertebrata</taxon>
        <taxon>Euteleostomi</taxon>
        <taxon>Actinopterygii</taxon>
        <taxon>Neopterygii</taxon>
        <taxon>Holostei</taxon>
        <taxon>Semionotiformes</taxon>
        <taxon>Lepisosteidae</taxon>
        <taxon>Atractosteus</taxon>
    </lineage>
</organism>
<sequence>MKMASCTFSPPDISLAFEGHVCGGTASGYDSDELPGDVIEFYPEKKCQGKKETFRFLCPSAGQFRCRTTGLVFGMESRGELTYETAHWDLGLISPTGQEPAGPLFDIRCPQGALAELQLPHCELDDRRADFLSVAHMSCGNVEVLRPLEVTATHVTVSVPDLSLWGLVKRLSKPRVLGQVLLFLRPGDGVMMPKVNVFVLPGNVPLCQVTEQQDSCCVYLRTSSGCELSPMTKYKVSSGSREVVRIQPEGQSFYCVYGPNFHPTFEVFLDHGARSLDLQLLKCRARDREEQVWTRFVELPADSPATATPTRSNEFATAQRISPVSRQLWAEALNAVIEELETDEYKKLKNLLHQSGIPRGALGGTERPDMAHRIISHFGVERSVEVVEDAVGRIPRNDPKMRDILKPFLEQLG</sequence>
<feature type="non-terminal residue" evidence="6">
    <location>
        <position position="1"/>
    </location>
</feature>
<keyword evidence="3" id="KW-0399">Innate immunity</keyword>
<dbReference type="Proteomes" id="UP000736164">
    <property type="component" value="Unassembled WGS sequence"/>
</dbReference>
<evidence type="ECO:0000313" key="7">
    <source>
        <dbReference type="Proteomes" id="UP000736164"/>
    </source>
</evidence>
<dbReference type="InterPro" id="IPR004020">
    <property type="entry name" value="DAPIN"/>
</dbReference>
<evidence type="ECO:0000256" key="4">
    <source>
        <dbReference type="ARBA" id="ARBA00022859"/>
    </source>
</evidence>
<dbReference type="Pfam" id="PF02758">
    <property type="entry name" value="PYRIN"/>
    <property type="match status" value="1"/>
</dbReference>
<comment type="caution">
    <text evidence="6">The sequence shown here is derived from an EMBL/GenBank/DDBJ whole genome shotgun (WGS) entry which is preliminary data.</text>
</comment>
<dbReference type="PANTHER" id="PTHR46985">
    <property type="entry name" value="NACHT, LRR AND PYD DOMAINS-CONTAINING PROTEIN 1"/>
    <property type="match status" value="1"/>
</dbReference>
<dbReference type="Gene3D" id="1.10.533.10">
    <property type="entry name" value="Death Domain, Fas"/>
    <property type="match status" value="1"/>
</dbReference>
<evidence type="ECO:0000313" key="6">
    <source>
        <dbReference type="EMBL" id="MBN3318955.1"/>
    </source>
</evidence>
<dbReference type="PROSITE" id="PS51830">
    <property type="entry name" value="FIIND"/>
    <property type="match status" value="1"/>
</dbReference>
<dbReference type="GO" id="GO:0045087">
    <property type="term" value="P:innate immune response"/>
    <property type="evidence" value="ECO:0007669"/>
    <property type="project" value="UniProtKB-KW"/>
</dbReference>
<gene>
    <name evidence="6" type="primary">Nlrp1_0</name>
    <name evidence="6" type="ORF">GTO95_0014768</name>
</gene>
<dbReference type="Pfam" id="PF13553">
    <property type="entry name" value="FIIND"/>
    <property type="match status" value="1"/>
</dbReference>
<evidence type="ECO:0000259" key="5">
    <source>
        <dbReference type="PROSITE" id="PS51830"/>
    </source>
</evidence>
<keyword evidence="2" id="KW-0963">Cytoplasm</keyword>
<evidence type="ECO:0000256" key="2">
    <source>
        <dbReference type="ARBA" id="ARBA00022490"/>
    </source>
</evidence>
<dbReference type="InterPro" id="IPR011029">
    <property type="entry name" value="DEATH-like_dom_sf"/>
</dbReference>
<protein>
    <submittedName>
        <fullName evidence="6">NLRP1 protein</fullName>
    </submittedName>
</protein>
<feature type="non-terminal residue" evidence="6">
    <location>
        <position position="413"/>
    </location>
</feature>
<dbReference type="EMBL" id="JAAWVO010042699">
    <property type="protein sequence ID" value="MBN3318955.1"/>
    <property type="molecule type" value="Genomic_DNA"/>
</dbReference>
<comment type="subcellular location">
    <subcellularLocation>
        <location evidence="1">Cytoplasm</location>
        <location evidence="1">Cytosol</location>
    </subcellularLocation>
</comment>
<dbReference type="Pfam" id="PF23679">
    <property type="entry name" value="UPA-FIIND"/>
    <property type="match status" value="1"/>
</dbReference>
<name>A0A8J7NV33_ATRSP</name>
<dbReference type="PANTHER" id="PTHR46985:SF2">
    <property type="entry name" value="APOPTOSIS-ASSOCIATED SPECK-LIKE PROTEIN CONTAINING A CARD"/>
    <property type="match status" value="1"/>
</dbReference>
<proteinExistence type="predicted"/>
<accession>A0A8J7NV33</accession>
<reference evidence="6" key="1">
    <citation type="journal article" date="2021" name="Cell">
        <title>Tracing the genetic footprints of vertebrate landing in non-teleost ray-finned fishes.</title>
        <authorList>
            <person name="Bi X."/>
            <person name="Wang K."/>
            <person name="Yang L."/>
            <person name="Pan H."/>
            <person name="Jiang H."/>
            <person name="Wei Q."/>
            <person name="Fang M."/>
            <person name="Yu H."/>
            <person name="Zhu C."/>
            <person name="Cai Y."/>
            <person name="He Y."/>
            <person name="Gan X."/>
            <person name="Zeng H."/>
            <person name="Yu D."/>
            <person name="Zhu Y."/>
            <person name="Jiang H."/>
            <person name="Qiu Q."/>
            <person name="Yang H."/>
            <person name="Zhang Y.E."/>
            <person name="Wang W."/>
            <person name="Zhu M."/>
            <person name="He S."/>
            <person name="Zhang G."/>
        </authorList>
    </citation>
    <scope>NUCLEOTIDE SEQUENCE</scope>
    <source>
        <strain evidence="6">Allg_001</strain>
    </source>
</reference>
<keyword evidence="4" id="KW-0391">Immunity</keyword>
<keyword evidence="7" id="KW-1185">Reference proteome</keyword>
<evidence type="ECO:0000256" key="1">
    <source>
        <dbReference type="ARBA" id="ARBA00004514"/>
    </source>
</evidence>
<dbReference type="SUPFAM" id="SSF47986">
    <property type="entry name" value="DEATH domain"/>
    <property type="match status" value="1"/>
</dbReference>